<sequence length="100" mass="11580">MQECQKGNKWNYYYSEYYKYRAGASRVLTDFRDLHTAAPQRLNLGTADHPCQRATSTYGSYHFHAKVDPLYHSLPPESRDIDLALVGCLFCFLRLVNSNL</sequence>
<dbReference type="EMBL" id="JAWDGP010002663">
    <property type="protein sequence ID" value="KAK3781101.1"/>
    <property type="molecule type" value="Genomic_DNA"/>
</dbReference>
<organism evidence="1 2">
    <name type="scientific">Elysia crispata</name>
    <name type="common">lettuce slug</name>
    <dbReference type="NCBI Taxonomy" id="231223"/>
    <lineage>
        <taxon>Eukaryota</taxon>
        <taxon>Metazoa</taxon>
        <taxon>Spiralia</taxon>
        <taxon>Lophotrochozoa</taxon>
        <taxon>Mollusca</taxon>
        <taxon>Gastropoda</taxon>
        <taxon>Heterobranchia</taxon>
        <taxon>Euthyneura</taxon>
        <taxon>Panpulmonata</taxon>
        <taxon>Sacoglossa</taxon>
        <taxon>Placobranchoidea</taxon>
        <taxon>Plakobranchidae</taxon>
        <taxon>Elysia</taxon>
    </lineage>
</organism>
<evidence type="ECO:0000313" key="1">
    <source>
        <dbReference type="EMBL" id="KAK3781101.1"/>
    </source>
</evidence>
<keyword evidence="2" id="KW-1185">Reference proteome</keyword>
<dbReference type="Proteomes" id="UP001283361">
    <property type="component" value="Unassembled WGS sequence"/>
</dbReference>
<protein>
    <submittedName>
        <fullName evidence="1">Uncharacterized protein</fullName>
    </submittedName>
</protein>
<comment type="caution">
    <text evidence="1">The sequence shown here is derived from an EMBL/GenBank/DDBJ whole genome shotgun (WGS) entry which is preliminary data.</text>
</comment>
<name>A0AAE1A5M5_9GAST</name>
<proteinExistence type="predicted"/>
<evidence type="ECO:0000313" key="2">
    <source>
        <dbReference type="Proteomes" id="UP001283361"/>
    </source>
</evidence>
<gene>
    <name evidence="1" type="ORF">RRG08_001165</name>
</gene>
<dbReference type="AlphaFoldDB" id="A0AAE1A5M5"/>
<reference evidence="1" key="1">
    <citation type="journal article" date="2023" name="G3 (Bethesda)">
        <title>A reference genome for the long-term kleptoplast-retaining sea slug Elysia crispata morphotype clarki.</title>
        <authorList>
            <person name="Eastman K.E."/>
            <person name="Pendleton A.L."/>
            <person name="Shaikh M.A."/>
            <person name="Suttiyut T."/>
            <person name="Ogas R."/>
            <person name="Tomko P."/>
            <person name="Gavelis G."/>
            <person name="Widhalm J.R."/>
            <person name="Wisecaver J.H."/>
        </authorList>
    </citation>
    <scope>NUCLEOTIDE SEQUENCE</scope>
    <source>
        <strain evidence="1">ECLA1</strain>
    </source>
</reference>
<accession>A0AAE1A5M5</accession>